<evidence type="ECO:0000259" key="6">
    <source>
        <dbReference type="PROSITE" id="PS50262"/>
    </source>
</evidence>
<feature type="transmembrane region" description="Helical" evidence="5">
    <location>
        <begin position="44"/>
        <end position="68"/>
    </location>
</feature>
<dbReference type="InterPro" id="IPR017452">
    <property type="entry name" value="GPCR_Rhodpsn_7TM"/>
</dbReference>
<evidence type="ECO:0000256" key="5">
    <source>
        <dbReference type="SAM" id="Phobius"/>
    </source>
</evidence>
<dbReference type="PROSITE" id="PS50262">
    <property type="entry name" value="G_PROTEIN_RECEP_F1_2"/>
    <property type="match status" value="1"/>
</dbReference>
<evidence type="ECO:0000313" key="7">
    <source>
        <dbReference type="EMBL" id="KAK0422181.1"/>
    </source>
</evidence>
<dbReference type="Pfam" id="PF10328">
    <property type="entry name" value="7TM_GPCR_Srx"/>
    <property type="match status" value="1"/>
</dbReference>
<keyword evidence="3 5" id="KW-1133">Transmembrane helix</keyword>
<evidence type="ECO:0000256" key="1">
    <source>
        <dbReference type="ARBA" id="ARBA00004370"/>
    </source>
</evidence>
<keyword evidence="2 5" id="KW-0812">Transmembrane</keyword>
<feature type="transmembrane region" description="Helical" evidence="5">
    <location>
        <begin position="121"/>
        <end position="145"/>
    </location>
</feature>
<dbReference type="Proteomes" id="UP001175271">
    <property type="component" value="Unassembled WGS sequence"/>
</dbReference>
<dbReference type="CDD" id="cd00637">
    <property type="entry name" value="7tm_classA_rhodopsin-like"/>
    <property type="match status" value="1"/>
</dbReference>
<dbReference type="EMBL" id="JAUCMV010000001">
    <property type="protein sequence ID" value="KAK0422181.1"/>
    <property type="molecule type" value="Genomic_DNA"/>
</dbReference>
<evidence type="ECO:0000256" key="3">
    <source>
        <dbReference type="ARBA" id="ARBA00022989"/>
    </source>
</evidence>
<comment type="caution">
    <text evidence="7">The sequence shown here is derived from an EMBL/GenBank/DDBJ whole genome shotgun (WGS) entry which is preliminary data.</text>
</comment>
<keyword evidence="4 5" id="KW-0472">Membrane</keyword>
<feature type="transmembrane region" description="Helical" evidence="5">
    <location>
        <begin position="248"/>
        <end position="268"/>
    </location>
</feature>
<sequence>MDIVAGVLLMFIVYMRIAYGHSNLLPMENVSRTLFTTETFQNDATAAFILFTWAQIGLAINIFAIILIWRNKHMRNAFGYLCLSHEIGDIGVLLLYAFWAAPATLFQMDASGYVGMKLGQFGILMWNVCVYSHLFITINRFLAIFFPFGYRRCFKGLITAGYIGIMWTVAVANIIPYFFEKCYFIFVPRDYVWHFAPTTCGKALLYNDFLVGIAFMVVMVIIDSITYIRILIAKRQMQSSSNRREIRFFIQACCQGSLFVCKLFIFYFVSTLGEDKWYKFLTSTLVWQSAHVFDGIILILFNSEFQRWVTGKSAYQSYSANIPVHSFLITIVDDR</sequence>
<accession>A0AA39ID39</accession>
<protein>
    <recommendedName>
        <fullName evidence="6">G-protein coupled receptors family 1 profile domain-containing protein</fullName>
    </recommendedName>
</protein>
<proteinExistence type="predicted"/>
<feature type="transmembrane region" description="Helical" evidence="5">
    <location>
        <begin position="280"/>
        <end position="301"/>
    </location>
</feature>
<dbReference type="InterPro" id="IPR019430">
    <property type="entry name" value="7TM_GPCR_serpentine_rcpt_Srx"/>
</dbReference>
<keyword evidence="8" id="KW-1185">Reference proteome</keyword>
<evidence type="ECO:0000256" key="4">
    <source>
        <dbReference type="ARBA" id="ARBA00023136"/>
    </source>
</evidence>
<feature type="transmembrane region" description="Helical" evidence="5">
    <location>
        <begin position="209"/>
        <end position="228"/>
    </location>
</feature>
<dbReference type="AlphaFoldDB" id="A0AA39ID39"/>
<gene>
    <name evidence="7" type="ORF">QR680_007415</name>
</gene>
<feature type="domain" description="G-protein coupled receptors family 1 profile" evidence="6">
    <location>
        <begin position="60"/>
        <end position="250"/>
    </location>
</feature>
<evidence type="ECO:0000256" key="2">
    <source>
        <dbReference type="ARBA" id="ARBA00022692"/>
    </source>
</evidence>
<organism evidence="7 8">
    <name type="scientific">Steinernema hermaphroditum</name>
    <dbReference type="NCBI Taxonomy" id="289476"/>
    <lineage>
        <taxon>Eukaryota</taxon>
        <taxon>Metazoa</taxon>
        <taxon>Ecdysozoa</taxon>
        <taxon>Nematoda</taxon>
        <taxon>Chromadorea</taxon>
        <taxon>Rhabditida</taxon>
        <taxon>Tylenchina</taxon>
        <taxon>Panagrolaimomorpha</taxon>
        <taxon>Strongyloidoidea</taxon>
        <taxon>Steinernematidae</taxon>
        <taxon>Steinernema</taxon>
    </lineage>
</organism>
<dbReference type="PANTHER" id="PTHR23017:SF3">
    <property type="entry name" value="G-PROTEIN COUPLED RECEPTORS FAMILY 1 PROFILE DOMAIN-CONTAINING PROTEIN"/>
    <property type="match status" value="1"/>
</dbReference>
<feature type="transmembrane region" description="Helical" evidence="5">
    <location>
        <begin position="157"/>
        <end position="179"/>
    </location>
</feature>
<reference evidence="7" key="1">
    <citation type="submission" date="2023-06" db="EMBL/GenBank/DDBJ databases">
        <title>Genomic analysis of the entomopathogenic nematode Steinernema hermaphroditum.</title>
        <authorList>
            <person name="Schwarz E.M."/>
            <person name="Heppert J.K."/>
            <person name="Baniya A."/>
            <person name="Schwartz H.T."/>
            <person name="Tan C.-H."/>
            <person name="Antoshechkin I."/>
            <person name="Sternberg P.W."/>
            <person name="Goodrich-Blair H."/>
            <person name="Dillman A.R."/>
        </authorList>
    </citation>
    <scope>NUCLEOTIDE SEQUENCE</scope>
    <source>
        <strain evidence="7">PS9179</strain>
        <tissue evidence="7">Whole animal</tissue>
    </source>
</reference>
<comment type="subcellular location">
    <subcellularLocation>
        <location evidence="1">Membrane</location>
    </subcellularLocation>
</comment>
<dbReference type="Gene3D" id="1.20.1070.10">
    <property type="entry name" value="Rhodopsin 7-helix transmembrane proteins"/>
    <property type="match status" value="1"/>
</dbReference>
<dbReference type="PANTHER" id="PTHR23017">
    <property type="entry name" value="SERPENTINE RECEPTOR, CLASS X"/>
    <property type="match status" value="1"/>
</dbReference>
<dbReference type="GO" id="GO:0016020">
    <property type="term" value="C:membrane"/>
    <property type="evidence" value="ECO:0007669"/>
    <property type="project" value="UniProtKB-SubCell"/>
</dbReference>
<name>A0AA39ID39_9BILA</name>
<evidence type="ECO:0000313" key="8">
    <source>
        <dbReference type="Proteomes" id="UP001175271"/>
    </source>
</evidence>
<dbReference type="SUPFAM" id="SSF81321">
    <property type="entry name" value="Family A G protein-coupled receptor-like"/>
    <property type="match status" value="1"/>
</dbReference>
<feature type="transmembrane region" description="Helical" evidence="5">
    <location>
        <begin position="80"/>
        <end position="101"/>
    </location>
</feature>